<gene>
    <name evidence="2" type="ORF">BN159_0325</name>
</gene>
<keyword evidence="3" id="KW-1185">Reference proteome</keyword>
<evidence type="ECO:0000313" key="3">
    <source>
        <dbReference type="Proteomes" id="UP000008043"/>
    </source>
</evidence>
<dbReference type="KEGG" id="sdv:BN159_0325"/>
<feature type="region of interest" description="Disordered" evidence="1">
    <location>
        <begin position="104"/>
        <end position="137"/>
    </location>
</feature>
<evidence type="ECO:0000256" key="1">
    <source>
        <dbReference type="SAM" id="MobiDB-lite"/>
    </source>
</evidence>
<dbReference type="Proteomes" id="UP000008043">
    <property type="component" value="Chromosome"/>
</dbReference>
<protein>
    <submittedName>
        <fullName evidence="2">Uncharacterized protein</fullName>
    </submittedName>
</protein>
<reference evidence="2 3" key="1">
    <citation type="journal article" date="2012" name="J. Bacteriol.">
        <title>Genome sequence of the bacterium Streptomyces davawensis JCM 4913 and heterologous production of the unique antibiotic roseoflavin.</title>
        <authorList>
            <person name="Jankowitsch F."/>
            <person name="Schwarz J."/>
            <person name="Ruckert C."/>
            <person name="Gust B."/>
            <person name="Szczepanowski R."/>
            <person name="Blom J."/>
            <person name="Pelzer S."/>
            <person name="Kalinowski J."/>
            <person name="Mack M."/>
        </authorList>
    </citation>
    <scope>NUCLEOTIDE SEQUENCE [LARGE SCALE GENOMIC DNA]</scope>
    <source>
        <strain evidence="3">DSM 101723 / JCM 4913 / KCC S-0913 / 768</strain>
    </source>
</reference>
<evidence type="ECO:0000313" key="2">
    <source>
        <dbReference type="EMBL" id="CCK24704.1"/>
    </source>
</evidence>
<name>K4QWD8_STRDJ</name>
<dbReference type="HOGENOM" id="CLU_1081468_0_0_11"/>
<sequence>MHELSTQMAQFMATGRCPHCSARITPSHVNFPKNALFDGATQLLRPLAARRIAPAGAPIALSIEQGRASFALPKLRQVLVGSFSGGDGQPRIGFAPLPRQQEPCRALSSSSPFRTRARPCGGCATKPDRGGRRTPWQRARARAPFGLRAPRPPLSAEDERLLPCPASRALCGRARYGLPRVGSDVPGEVYRWTATESGPSSKWSAPTGPGTCYYGAGTKRQSWLAPFQQSPWITSAPWALLAYATSRHLPLWRARIW</sequence>
<proteinExistence type="predicted"/>
<accession>K4QWD8</accession>
<organism evidence="2 3">
    <name type="scientific">Streptomyces davaonensis (strain DSM 101723 / JCM 4913 / KCC S-0913 / 768)</name>
    <dbReference type="NCBI Taxonomy" id="1214101"/>
    <lineage>
        <taxon>Bacteria</taxon>
        <taxon>Bacillati</taxon>
        <taxon>Actinomycetota</taxon>
        <taxon>Actinomycetes</taxon>
        <taxon>Kitasatosporales</taxon>
        <taxon>Streptomycetaceae</taxon>
        <taxon>Streptomyces</taxon>
    </lineage>
</organism>
<dbReference type="AlphaFoldDB" id="K4QWD8"/>
<dbReference type="EMBL" id="HE971709">
    <property type="protein sequence ID" value="CCK24704.1"/>
    <property type="molecule type" value="Genomic_DNA"/>
</dbReference>